<organism evidence="1 2">
    <name type="scientific">Armillaria luteobubalina</name>
    <dbReference type="NCBI Taxonomy" id="153913"/>
    <lineage>
        <taxon>Eukaryota</taxon>
        <taxon>Fungi</taxon>
        <taxon>Dikarya</taxon>
        <taxon>Basidiomycota</taxon>
        <taxon>Agaricomycotina</taxon>
        <taxon>Agaricomycetes</taxon>
        <taxon>Agaricomycetidae</taxon>
        <taxon>Agaricales</taxon>
        <taxon>Marasmiineae</taxon>
        <taxon>Physalacriaceae</taxon>
        <taxon>Armillaria</taxon>
    </lineage>
</organism>
<dbReference type="Proteomes" id="UP001175228">
    <property type="component" value="Unassembled WGS sequence"/>
</dbReference>
<proteinExistence type="predicted"/>
<reference evidence="1" key="1">
    <citation type="submission" date="2023-06" db="EMBL/GenBank/DDBJ databases">
        <authorList>
            <consortium name="Lawrence Berkeley National Laboratory"/>
            <person name="Ahrendt S."/>
            <person name="Sahu N."/>
            <person name="Indic B."/>
            <person name="Wong-Bajracharya J."/>
            <person name="Merenyi Z."/>
            <person name="Ke H.-M."/>
            <person name="Monk M."/>
            <person name="Kocsube S."/>
            <person name="Drula E."/>
            <person name="Lipzen A."/>
            <person name="Balint B."/>
            <person name="Henrissat B."/>
            <person name="Andreopoulos B."/>
            <person name="Martin F.M."/>
            <person name="Harder C.B."/>
            <person name="Rigling D."/>
            <person name="Ford K.L."/>
            <person name="Foster G.D."/>
            <person name="Pangilinan J."/>
            <person name="Papanicolaou A."/>
            <person name="Barry K."/>
            <person name="LaButti K."/>
            <person name="Viragh M."/>
            <person name="Koriabine M."/>
            <person name="Yan M."/>
            <person name="Riley R."/>
            <person name="Champramary S."/>
            <person name="Plett K.L."/>
            <person name="Tsai I.J."/>
            <person name="Slot J."/>
            <person name="Sipos G."/>
            <person name="Plett J."/>
            <person name="Nagy L.G."/>
            <person name="Grigoriev I.V."/>
        </authorList>
    </citation>
    <scope>NUCLEOTIDE SEQUENCE</scope>
    <source>
        <strain evidence="1">HWK02</strain>
    </source>
</reference>
<evidence type="ECO:0000313" key="1">
    <source>
        <dbReference type="EMBL" id="KAK0502106.1"/>
    </source>
</evidence>
<dbReference type="EMBL" id="JAUEPU010000005">
    <property type="protein sequence ID" value="KAK0502106.1"/>
    <property type="molecule type" value="Genomic_DNA"/>
</dbReference>
<keyword evidence="2" id="KW-1185">Reference proteome</keyword>
<comment type="caution">
    <text evidence="1">The sequence shown here is derived from an EMBL/GenBank/DDBJ whole genome shotgun (WGS) entry which is preliminary data.</text>
</comment>
<evidence type="ECO:0000313" key="2">
    <source>
        <dbReference type="Proteomes" id="UP001175228"/>
    </source>
</evidence>
<sequence length="204" mass="22529">MPNTQISLLNSESIVDHNSVPCHWKFLFENIATLPERMQEKDVVPVWLLNSLGKNYPFVEGAYFRIVASQSEEEKPVPLLLQVEMVEVDGDTVPDLLLLTLVSSHNGLDFTALFINNSNYSEENIGYILGLGVLPGHASVGGILIWSPSKNTRSSSTWNCSVACSYRNISLLIAAPGTKTVYIDAWGRRSASKNAVISQRYGEL</sequence>
<protein>
    <submittedName>
        <fullName evidence="1">Uncharacterized protein</fullName>
    </submittedName>
</protein>
<dbReference type="AlphaFoldDB" id="A0AA39TW31"/>
<gene>
    <name evidence="1" type="ORF">EDD18DRAFT_1100599</name>
</gene>
<accession>A0AA39TW31</accession>
<name>A0AA39TW31_9AGAR</name>